<evidence type="ECO:0000313" key="1">
    <source>
        <dbReference type="EMBL" id="EMZ21364.1"/>
    </source>
</evidence>
<keyword evidence="2" id="KW-1185">Reference proteome</keyword>
<dbReference type="Proteomes" id="UP000012589">
    <property type="component" value="Unassembled WGS sequence"/>
</dbReference>
<reference evidence="1 2" key="1">
    <citation type="journal article" date="2014" name="Genome Announc.">
        <title>Draft genome sequences of the altered schaedler flora, a defined bacterial community from gnotobiotic mice.</title>
        <authorList>
            <person name="Wannemuehler M.J."/>
            <person name="Overstreet A.M."/>
            <person name="Ward D.V."/>
            <person name="Phillips G.J."/>
        </authorList>
    </citation>
    <scope>NUCLEOTIDE SEQUENCE [LARGE SCALE GENOMIC DNA]</scope>
    <source>
        <strain evidence="1 2">ASF492</strain>
    </source>
</reference>
<sequence length="74" mass="8638">MNKNTEQTDLITTNIVIENVRHQLFSIISNSELPSSIQELIAKDFYIQVRDVSIQIYEMEKAKYEESLKESTTK</sequence>
<accession>N2AAK2</accession>
<dbReference type="AlphaFoldDB" id="N2AAK2"/>
<organism evidence="1 2">
    <name type="scientific">Eubacterium plexicaudatum ASF492</name>
    <dbReference type="NCBI Taxonomy" id="1235802"/>
    <lineage>
        <taxon>Bacteria</taxon>
        <taxon>Bacillati</taxon>
        <taxon>Bacillota</taxon>
        <taxon>Clostridia</taxon>
        <taxon>Eubacteriales</taxon>
        <taxon>Eubacteriaceae</taxon>
        <taxon>Eubacterium</taxon>
    </lineage>
</organism>
<dbReference type="EMBL" id="AQFT01000134">
    <property type="protein sequence ID" value="EMZ21364.1"/>
    <property type="molecule type" value="Genomic_DNA"/>
</dbReference>
<dbReference type="PATRIC" id="fig|1235802.3.peg.4885"/>
<dbReference type="STRING" id="1235802.C823_04612"/>
<evidence type="ECO:0000313" key="2">
    <source>
        <dbReference type="Proteomes" id="UP000012589"/>
    </source>
</evidence>
<gene>
    <name evidence="1" type="ORF">C823_04612</name>
</gene>
<dbReference type="HOGENOM" id="CLU_2682289_0_0_9"/>
<proteinExistence type="predicted"/>
<protein>
    <submittedName>
        <fullName evidence="1">Uncharacterized protein</fullName>
    </submittedName>
</protein>
<name>N2AAK2_9FIRM</name>
<comment type="caution">
    <text evidence="1">The sequence shown here is derived from an EMBL/GenBank/DDBJ whole genome shotgun (WGS) entry which is preliminary data.</text>
</comment>